<comment type="caution">
    <text evidence="2">The sequence shown here is derived from an EMBL/GenBank/DDBJ whole genome shotgun (WGS) entry which is preliminary data.</text>
</comment>
<feature type="transmembrane region" description="Helical" evidence="1">
    <location>
        <begin position="139"/>
        <end position="161"/>
    </location>
</feature>
<protein>
    <submittedName>
        <fullName evidence="2">ABC-2 type transport system permease protein</fullName>
    </submittedName>
</protein>
<dbReference type="PANTHER" id="PTHR36832:SF2">
    <property type="entry name" value="INTEGRAL MEMBRANE PROTEIN"/>
    <property type="match status" value="1"/>
</dbReference>
<evidence type="ECO:0000313" key="3">
    <source>
        <dbReference type="Proteomes" id="UP000548476"/>
    </source>
</evidence>
<keyword evidence="1" id="KW-1133">Transmembrane helix</keyword>
<dbReference type="PANTHER" id="PTHR36832">
    <property type="entry name" value="SLR1174 PROTEIN-RELATED"/>
    <property type="match status" value="1"/>
</dbReference>
<keyword evidence="3" id="KW-1185">Reference proteome</keyword>
<feature type="transmembrane region" description="Helical" evidence="1">
    <location>
        <begin position="114"/>
        <end position="133"/>
    </location>
</feature>
<keyword evidence="1" id="KW-0812">Transmembrane</keyword>
<evidence type="ECO:0000313" key="2">
    <source>
        <dbReference type="EMBL" id="MBB6034778.1"/>
    </source>
</evidence>
<organism evidence="2 3">
    <name type="scientific">Phytomonospora endophytica</name>
    <dbReference type="NCBI Taxonomy" id="714109"/>
    <lineage>
        <taxon>Bacteria</taxon>
        <taxon>Bacillati</taxon>
        <taxon>Actinomycetota</taxon>
        <taxon>Actinomycetes</taxon>
        <taxon>Micromonosporales</taxon>
        <taxon>Micromonosporaceae</taxon>
        <taxon>Phytomonospora</taxon>
    </lineage>
</organism>
<proteinExistence type="predicted"/>
<dbReference type="InterPro" id="IPR010390">
    <property type="entry name" value="ABC-2_transporter-like"/>
</dbReference>
<dbReference type="Proteomes" id="UP000548476">
    <property type="component" value="Unassembled WGS sequence"/>
</dbReference>
<dbReference type="EMBL" id="JACHGT010000005">
    <property type="protein sequence ID" value="MBB6034778.1"/>
    <property type="molecule type" value="Genomic_DNA"/>
</dbReference>
<feature type="transmembrane region" description="Helical" evidence="1">
    <location>
        <begin position="233"/>
        <end position="250"/>
    </location>
</feature>
<gene>
    <name evidence="2" type="ORF">HNR73_002632</name>
</gene>
<name>A0A841FLV0_9ACTN</name>
<feature type="transmembrane region" description="Helical" evidence="1">
    <location>
        <begin position="21"/>
        <end position="45"/>
    </location>
</feature>
<evidence type="ECO:0000256" key="1">
    <source>
        <dbReference type="SAM" id="Phobius"/>
    </source>
</evidence>
<feature type="transmembrane region" description="Helical" evidence="1">
    <location>
        <begin position="173"/>
        <end position="203"/>
    </location>
</feature>
<feature type="transmembrane region" description="Helical" evidence="1">
    <location>
        <begin position="57"/>
        <end position="76"/>
    </location>
</feature>
<accession>A0A841FLV0</accession>
<dbReference type="AlphaFoldDB" id="A0A841FLV0"/>
<keyword evidence="1" id="KW-0472">Membrane</keyword>
<dbReference type="RefSeq" id="WP_184787644.1">
    <property type="nucleotide sequence ID" value="NZ_BONT01000067.1"/>
</dbReference>
<dbReference type="Pfam" id="PF06182">
    <property type="entry name" value="ABC2_membrane_6"/>
    <property type="match status" value="1"/>
</dbReference>
<reference evidence="2 3" key="1">
    <citation type="submission" date="2020-08" db="EMBL/GenBank/DDBJ databases">
        <title>Genomic Encyclopedia of Type Strains, Phase IV (KMG-IV): sequencing the most valuable type-strain genomes for metagenomic binning, comparative biology and taxonomic classification.</title>
        <authorList>
            <person name="Goeker M."/>
        </authorList>
    </citation>
    <scope>NUCLEOTIDE SEQUENCE [LARGE SCALE GENOMIC DNA]</scope>
    <source>
        <strain evidence="2 3">YIM 65646</strain>
    </source>
</reference>
<sequence>MGAALARAGFRRYSTYRQATLAGLSTNIVFGMLRMYVLVAAGAAAGGVMAGYTVPQLGTYIWVGQGLLATILMWGWTELSDRVRSGDVVADLLRPVNPVWTYLATDLGRAGHAALIRLLVPVLFGALFFPFYWPREPLSYPLFGVSLVLAVLLCFACRYLVNLTAFWLLDIRGVVSLWMAAAGVLSGLYFPLAFLPGWLAAILQYGTPFPSLMQFPTDVAVERGGLAGQLERIGVQVAWTAVMYAVVFYVQRRAMRKLVIQGG</sequence>